<dbReference type="Pfam" id="PF12146">
    <property type="entry name" value="Hydrolase_4"/>
    <property type="match status" value="1"/>
</dbReference>
<dbReference type="Gene3D" id="3.40.50.1820">
    <property type="entry name" value="alpha/beta hydrolase"/>
    <property type="match status" value="1"/>
</dbReference>
<feature type="domain" description="Serine aminopeptidase S33" evidence="1">
    <location>
        <begin position="90"/>
        <end position="168"/>
    </location>
</feature>
<dbReference type="Proteomes" id="UP000262901">
    <property type="component" value="Unassembled WGS sequence"/>
</dbReference>
<dbReference type="SUPFAM" id="SSF53474">
    <property type="entry name" value="alpha/beta-Hydrolases"/>
    <property type="match status" value="1"/>
</dbReference>
<evidence type="ECO:0000313" key="7">
    <source>
        <dbReference type="Proteomes" id="UP000264056"/>
    </source>
</evidence>
<dbReference type="OrthoDB" id="5672220at2"/>
<organism evidence="4 6">
    <name type="scientific">Streptococcus chenjunshii</name>
    <dbReference type="NCBI Taxonomy" id="2173853"/>
    <lineage>
        <taxon>Bacteria</taxon>
        <taxon>Bacillati</taxon>
        <taxon>Bacillota</taxon>
        <taxon>Bacilli</taxon>
        <taxon>Lactobacillales</taxon>
        <taxon>Streptococcaceae</taxon>
        <taxon>Streptococcus</taxon>
    </lineage>
</organism>
<keyword evidence="7" id="KW-1185">Reference proteome</keyword>
<evidence type="ECO:0000313" key="4">
    <source>
        <dbReference type="EMBL" id="RFU52388.1"/>
    </source>
</evidence>
<protein>
    <submittedName>
        <fullName evidence="4">DUF1749 domain-containing protein</fullName>
    </submittedName>
</protein>
<dbReference type="KEGG" id="schj:DDV21_001740"/>
<dbReference type="RefSeq" id="WP_116878958.1">
    <property type="nucleotide sequence ID" value="NZ_CP031733.1"/>
</dbReference>
<proteinExistence type="predicted"/>
<dbReference type="InterPro" id="IPR029058">
    <property type="entry name" value="AB_hydrolase_fold"/>
</dbReference>
<evidence type="ECO:0000313" key="6">
    <source>
        <dbReference type="Proteomes" id="UP000262901"/>
    </source>
</evidence>
<dbReference type="EMBL" id="QVQY01000038">
    <property type="protein sequence ID" value="RFU50209.1"/>
    <property type="molecule type" value="Genomic_DNA"/>
</dbReference>
<reference evidence="2" key="4">
    <citation type="journal article" date="2019" name="Int. J. Syst. Evol. Microbiol.">
        <title>Streptococcus chenjunshii sp. nov. isolated from feces of Tibetan antelopes.</title>
        <authorList>
            <person name="Tian Z."/>
            <person name="Lu S."/>
            <person name="Jin D."/>
            <person name="Yang J."/>
            <person name="Pu J."/>
            <person name="Lai X.H."/>
            <person name="Bai X.N."/>
            <person name="Wu X.M."/>
            <person name="Li J."/>
            <person name="Wang S."/>
            <person name="Xu J."/>
        </authorList>
    </citation>
    <scope>NUCLEOTIDE SEQUENCE</scope>
    <source>
        <strain evidence="2">Z15</strain>
    </source>
</reference>
<accession>A0A346NA36</accession>
<name>A0A372KLD3_9STRE</name>
<dbReference type="EMBL" id="CP031733">
    <property type="protein sequence ID" value="AXQ77881.1"/>
    <property type="molecule type" value="Genomic_DNA"/>
</dbReference>
<evidence type="ECO:0000313" key="3">
    <source>
        <dbReference type="EMBL" id="RFU50209.1"/>
    </source>
</evidence>
<evidence type="ECO:0000259" key="1">
    <source>
        <dbReference type="Pfam" id="PF12146"/>
    </source>
</evidence>
<evidence type="ECO:0000313" key="5">
    <source>
        <dbReference type="Proteomes" id="UP000246115"/>
    </source>
</evidence>
<gene>
    <name evidence="2" type="ORF">DDV21_001740</name>
    <name evidence="3" type="ORF">DDV22_09905</name>
    <name evidence="4" type="ORF">DDV23_10000</name>
</gene>
<reference evidence="4 6" key="2">
    <citation type="submission" date="2018-08" db="EMBL/GenBank/DDBJ databases">
        <title>Draft genome of Streptococcus sp. nov. Z1.</title>
        <authorList>
            <person name="Tian Z."/>
        </authorList>
    </citation>
    <scope>NUCLEOTIDE SEQUENCE [LARGE SCALE GENOMIC DNA]</scope>
    <source>
        <strain evidence="4">Z1</strain>
        <strain evidence="6">Z1(2018)</strain>
    </source>
</reference>
<dbReference type="InterPro" id="IPR022742">
    <property type="entry name" value="Hydrolase_4"/>
</dbReference>
<dbReference type="EMBL" id="QVQZ01000037">
    <property type="protein sequence ID" value="RFU52388.1"/>
    <property type="molecule type" value="Genomic_DNA"/>
</dbReference>
<reference evidence="3 7" key="1">
    <citation type="submission" date="2018-08" db="EMBL/GenBank/DDBJ databases">
        <title>Draft genome of Streptococcus sp .nov. Z2.</title>
        <authorList>
            <person name="Tian Z."/>
        </authorList>
    </citation>
    <scope>NUCLEOTIDE SEQUENCE [LARGE SCALE GENOMIC DNA]</scope>
    <source>
        <strain evidence="3 7">Z2</strain>
    </source>
</reference>
<accession>A0A372KLD3</accession>
<dbReference type="Proteomes" id="UP000246115">
    <property type="component" value="Chromosome"/>
</dbReference>
<reference evidence="5" key="3">
    <citation type="submission" date="2018-08" db="EMBL/GenBank/DDBJ databases">
        <title>Streptococcus chenjunshii sp. nov., isolated from stools sample of the Tibetan antelope in the Qinghai-Tibet plateau, China.</title>
        <authorList>
            <person name="Tian Z."/>
        </authorList>
    </citation>
    <scope>NUCLEOTIDE SEQUENCE [LARGE SCALE GENOMIC DNA]</scope>
    <source>
        <strain evidence="5">Z15</strain>
    </source>
</reference>
<evidence type="ECO:0000313" key="2">
    <source>
        <dbReference type="EMBL" id="AXQ77881.1"/>
    </source>
</evidence>
<dbReference type="Proteomes" id="UP000264056">
    <property type="component" value="Unassembled WGS sequence"/>
</dbReference>
<sequence>MQTQALKAATQRGVLLDGVAFLSERPSDTVLIAVTGIHGNFYSNPFYVTIGKTLAEAGIDFVYAQTNDAFNEIETKNQVTGQTEIIGSWNEDFADTDDDIEAYLNWAQSKGYQNIYLAGHSLGANKVIYYLSRHSETVVKQFILLSPANLTHLTSQVTEQEKALVQQFLAEGRGREKLPFPLLGWIPCTADTAYGWLFDNILNNVHVEKDGDFSQIEAIKHRGALLIGTYDRFTYGNPAWFLENINQHFQRPQDNELIFIEKTGHTYQQKEQTVADRIKELISKWRKED</sequence>
<dbReference type="AlphaFoldDB" id="A0A372KLD3"/>